<dbReference type="InterPro" id="IPR042201">
    <property type="entry name" value="FH2_Formin_sf"/>
</dbReference>
<evidence type="ECO:0000256" key="1">
    <source>
        <dbReference type="ARBA" id="ARBA00006468"/>
    </source>
</evidence>
<comment type="similarity">
    <text evidence="1">Belongs to the formin-like family. Class-II subfamily.</text>
</comment>
<evidence type="ECO:0000256" key="2">
    <source>
        <dbReference type="ARBA" id="ARBA00022912"/>
    </source>
</evidence>
<comment type="caution">
    <text evidence="6">The sequence shown here is derived from an EMBL/GenBank/DDBJ whole genome shotgun (WGS) entry which is preliminary data.</text>
</comment>
<evidence type="ECO:0008006" key="8">
    <source>
        <dbReference type="Google" id="ProtNLM"/>
    </source>
</evidence>
<feature type="compositionally biased region" description="Basic and acidic residues" evidence="3">
    <location>
        <begin position="527"/>
        <end position="536"/>
    </location>
</feature>
<dbReference type="PANTHER" id="PTHR45733:SF20">
    <property type="entry name" value="FORMIN-LIKE PROTEIN 13"/>
    <property type="match status" value="1"/>
</dbReference>
<dbReference type="EMBL" id="JBGMDY010000009">
    <property type="protein sequence ID" value="KAL2322178.1"/>
    <property type="molecule type" value="Genomic_DNA"/>
</dbReference>
<sequence>MRNMMRKLLFRKPPDGLIEISDRVYVFNCCYGAQHEWSEHRYRLHVEKVVRQFRKAVPEASLLVCNFRDEENRAKTFNALSDVALADYPRQHLGCSVLKTEDTWRFLRSCESWLSRGCGRDVVLMHCEGGAWPVLAFALAALLVFRKQCEGEKRALDTVYELAPRQLLHSLMAVNQIPSQLRYLRYVATCNRALDSGPPSRVVRLDCVVLRFMPKFGDCGACGGPAFRVYGRDPFIEHGNGNSKLLCSTKIPRDCEQRDCDTVKVHINCHIKGDVLIESINLDGDTQSGQIMFRVMFNAAFMESNFLLLNRDKIDVLWWAKDHFPKDFRAEILFSEMDASTANCKKGTSCFEQQQGYPIETFSKLQEDPMNPVENSTLNVLKHKGASPNNTLHEKSNTDLSEYVEGGRLMLKKGPQIAQQKKNEENRLLSSNMENQVVISAKQSSNNHMSNKEDKTNKAYATLPRSSKSGIIRQETPDPFGRTSESGNCETDRSDLKIKVPSDSADTSSSGTISPQTPSPLPPLTRSVKEIHDSHPHKGSHLHLHHHLPSKAGHLTEETKSQSQGRSQSCTFSSRTGTPVSSTSQNKSLDDSSSNPLASAITSNQPPSLNKILPMKTKVDSSPIQPQTPPHPTPALKEHEPITARPDASPTTSPTPPVKKHEPNRARPHAFTPTTPLKNHEPIKAIPHASPETPPTPPIKEHEPIRERPHASPSTLQVKEHESIRERLHSFPSTPSTPPLKEHEQFRSRLRASSPTPPLKEHERLRSSPSTPPTPPLKEHEAITARHLASPPTPPTPPLKEHETIRSRLHSSPPTPPTPPLKEHATIRARLHSFPPTPHTPPLKEHEPNRVGAPTSPPTPPPNSKDERQTRSGTPALPPSPPPPPCPSKKIPSPPPFPSIPQPPPPPTMSLSSDHSNSSLQKSPLVPAAPPPPGFFGRGGIQADNGFTRSLSMGAGGHNVSSTGNSCIGSKKGRNLSHSNSMNQTKKLKPLHWLKLSRAVQGSLWAETQKSGEDSKAPEIDMSELESLFSAAVPSSGPSRKTNVKSSVAPKSDKVQLVIETQFQVIDHTRAYNCEIVLSKVKVPLHDLMRSVLALEESALDIDQVENLIKFCPTKEEIEVLKEFLEDEMISKEGLQCWTTRLILDNGLWRASTIQREGDESENSLRASQGEIWKENSSV</sequence>
<evidence type="ECO:0000313" key="7">
    <source>
        <dbReference type="Proteomes" id="UP001603857"/>
    </source>
</evidence>
<feature type="region of interest" description="Disordered" evidence="3">
    <location>
        <begin position="1160"/>
        <end position="1179"/>
    </location>
</feature>
<dbReference type="SUPFAM" id="SSF101447">
    <property type="entry name" value="Formin homology 2 domain (FH2 domain)"/>
    <property type="match status" value="1"/>
</dbReference>
<dbReference type="Gene3D" id="1.20.58.2220">
    <property type="entry name" value="Formin, FH2 domain"/>
    <property type="match status" value="1"/>
</dbReference>
<feature type="compositionally biased region" description="Polar residues" evidence="3">
    <location>
        <begin position="959"/>
        <end position="968"/>
    </location>
</feature>
<evidence type="ECO:0000259" key="5">
    <source>
        <dbReference type="PROSITE" id="PS51444"/>
    </source>
</evidence>
<dbReference type="Pfam" id="PF02181">
    <property type="entry name" value="FH2"/>
    <property type="match status" value="1"/>
</dbReference>
<feature type="compositionally biased region" description="Polar residues" evidence="3">
    <location>
        <begin position="504"/>
        <end position="513"/>
    </location>
</feature>
<feature type="compositionally biased region" description="Basic residues" evidence="3">
    <location>
        <begin position="537"/>
        <end position="549"/>
    </location>
</feature>
<feature type="domain" description="C2 tensin-type" evidence="4">
    <location>
        <begin position="200"/>
        <end position="337"/>
    </location>
</feature>
<dbReference type="SUPFAM" id="SSF52799">
    <property type="entry name" value="(Phosphotyrosine protein) phosphatases II"/>
    <property type="match status" value="1"/>
</dbReference>
<keyword evidence="2" id="KW-0378">Hydrolase</keyword>
<evidence type="ECO:0000313" key="6">
    <source>
        <dbReference type="EMBL" id="KAL2322178.1"/>
    </source>
</evidence>
<feature type="compositionally biased region" description="Basic and acidic residues" evidence="3">
    <location>
        <begin position="490"/>
        <end position="500"/>
    </location>
</feature>
<feature type="compositionally biased region" description="Basic and acidic residues" evidence="3">
    <location>
        <begin position="718"/>
        <end position="729"/>
    </location>
</feature>
<dbReference type="SMART" id="SM01326">
    <property type="entry name" value="PTEN_C2"/>
    <property type="match status" value="1"/>
</dbReference>
<keyword evidence="7" id="KW-1185">Reference proteome</keyword>
<dbReference type="PROSITE" id="PS51444">
    <property type="entry name" value="FH2"/>
    <property type="match status" value="1"/>
</dbReference>
<keyword evidence="2" id="KW-0904">Protein phosphatase</keyword>
<evidence type="ECO:0000256" key="3">
    <source>
        <dbReference type="SAM" id="MobiDB-lite"/>
    </source>
</evidence>
<dbReference type="PROSITE" id="PS51182">
    <property type="entry name" value="C2_TENSIN"/>
    <property type="match status" value="1"/>
</dbReference>
<dbReference type="Pfam" id="PF10409">
    <property type="entry name" value="PTEN_C2"/>
    <property type="match status" value="1"/>
</dbReference>
<accession>A0ABD1LFG3</accession>
<organism evidence="6 7">
    <name type="scientific">Flemingia macrophylla</name>
    <dbReference type="NCBI Taxonomy" id="520843"/>
    <lineage>
        <taxon>Eukaryota</taxon>
        <taxon>Viridiplantae</taxon>
        <taxon>Streptophyta</taxon>
        <taxon>Embryophyta</taxon>
        <taxon>Tracheophyta</taxon>
        <taxon>Spermatophyta</taxon>
        <taxon>Magnoliopsida</taxon>
        <taxon>eudicotyledons</taxon>
        <taxon>Gunneridae</taxon>
        <taxon>Pentapetalae</taxon>
        <taxon>rosids</taxon>
        <taxon>fabids</taxon>
        <taxon>Fabales</taxon>
        <taxon>Fabaceae</taxon>
        <taxon>Papilionoideae</taxon>
        <taxon>50 kb inversion clade</taxon>
        <taxon>NPAAA clade</taxon>
        <taxon>indigoferoid/millettioid clade</taxon>
        <taxon>Phaseoleae</taxon>
        <taxon>Flemingia</taxon>
    </lineage>
</organism>
<dbReference type="InterPro" id="IPR029021">
    <property type="entry name" value="Prot-tyrosine_phosphatase-like"/>
</dbReference>
<feature type="compositionally biased region" description="Pro residues" evidence="3">
    <location>
        <begin position="876"/>
        <end position="908"/>
    </location>
</feature>
<reference evidence="6 7" key="1">
    <citation type="submission" date="2024-08" db="EMBL/GenBank/DDBJ databases">
        <title>Insights into the chromosomal genome structure of Flemingia macrophylla.</title>
        <authorList>
            <person name="Ding Y."/>
            <person name="Zhao Y."/>
            <person name="Bi W."/>
            <person name="Wu M."/>
            <person name="Zhao G."/>
            <person name="Gong Y."/>
            <person name="Li W."/>
            <person name="Zhang P."/>
        </authorList>
    </citation>
    <scope>NUCLEOTIDE SEQUENCE [LARGE SCALE GENOMIC DNA]</scope>
    <source>
        <strain evidence="6">DYQJB</strain>
        <tissue evidence="6">Leaf</tissue>
    </source>
</reference>
<gene>
    <name evidence="6" type="ORF">Fmac_026557</name>
</gene>
<name>A0ABD1LFG3_9FABA</name>
<dbReference type="SUPFAM" id="SSF49562">
    <property type="entry name" value="C2 domain (Calcium/lipid-binding domain, CaLB)"/>
    <property type="match status" value="1"/>
</dbReference>
<dbReference type="AlphaFoldDB" id="A0ABD1LFG3"/>
<dbReference type="GO" id="GO:0004721">
    <property type="term" value="F:phosphoprotein phosphatase activity"/>
    <property type="evidence" value="ECO:0007669"/>
    <property type="project" value="UniProtKB-KW"/>
</dbReference>
<dbReference type="Gene3D" id="2.60.40.1110">
    <property type="match status" value="1"/>
</dbReference>
<dbReference type="InterPro" id="IPR015425">
    <property type="entry name" value="FH2_Formin"/>
</dbReference>
<feature type="domain" description="FH2" evidence="5">
    <location>
        <begin position="978"/>
        <end position="1179"/>
    </location>
</feature>
<dbReference type="Gene3D" id="3.90.190.10">
    <property type="entry name" value="Protein tyrosine phosphatase superfamily"/>
    <property type="match status" value="1"/>
</dbReference>
<feature type="compositionally biased region" description="Low complexity" evidence="3">
    <location>
        <begin position="909"/>
        <end position="923"/>
    </location>
</feature>
<proteinExistence type="inferred from homology"/>
<dbReference type="PANTHER" id="PTHR45733">
    <property type="entry name" value="FORMIN-J"/>
    <property type="match status" value="1"/>
</dbReference>
<dbReference type="InterPro" id="IPR051144">
    <property type="entry name" value="Formin_homology_domain"/>
</dbReference>
<dbReference type="InterPro" id="IPR035892">
    <property type="entry name" value="C2_domain_sf"/>
</dbReference>
<protein>
    <recommendedName>
        <fullName evidence="8">Formin-like protein</fullName>
    </recommendedName>
</protein>
<feature type="compositionally biased region" description="Basic and acidic residues" evidence="3">
    <location>
        <begin position="699"/>
        <end position="710"/>
    </location>
</feature>
<feature type="compositionally biased region" description="Polar residues" evidence="3">
    <location>
        <begin position="561"/>
        <end position="608"/>
    </location>
</feature>
<evidence type="ECO:0000259" key="4">
    <source>
        <dbReference type="PROSITE" id="PS51182"/>
    </source>
</evidence>
<feature type="region of interest" description="Disordered" evidence="3">
    <location>
        <begin position="442"/>
        <end position="982"/>
    </location>
</feature>
<dbReference type="InterPro" id="IPR014020">
    <property type="entry name" value="Tensin_C2-dom"/>
</dbReference>
<dbReference type="Proteomes" id="UP001603857">
    <property type="component" value="Unassembled WGS sequence"/>
</dbReference>